<dbReference type="Proteomes" id="UP000236630">
    <property type="component" value="Unassembled WGS sequence"/>
</dbReference>
<keyword evidence="3" id="KW-1185">Reference proteome</keyword>
<feature type="compositionally biased region" description="Basic residues" evidence="1">
    <location>
        <begin position="34"/>
        <end position="45"/>
    </location>
</feature>
<evidence type="ECO:0000313" key="3">
    <source>
        <dbReference type="Proteomes" id="UP000236630"/>
    </source>
</evidence>
<accession>A0A2H5QI30</accession>
<reference evidence="2 3" key="1">
    <citation type="journal article" date="2017" name="Front. Genet.">
        <title>Draft sequencing of the heterozygous diploid genome of Satsuma (Citrus unshiu Marc.) using a hybrid assembly approach.</title>
        <authorList>
            <person name="Shimizu T."/>
            <person name="Tanizawa Y."/>
            <person name="Mochizuki T."/>
            <person name="Nagasaki H."/>
            <person name="Yoshioka T."/>
            <person name="Toyoda A."/>
            <person name="Fujiyama A."/>
            <person name="Kaminuma E."/>
            <person name="Nakamura Y."/>
        </authorList>
    </citation>
    <scope>NUCLEOTIDE SEQUENCE [LARGE SCALE GENOMIC DNA]</scope>
    <source>
        <strain evidence="3">cv. Miyagawa wase</strain>
    </source>
</reference>
<proteinExistence type="predicted"/>
<evidence type="ECO:0000256" key="1">
    <source>
        <dbReference type="SAM" id="MobiDB-lite"/>
    </source>
</evidence>
<evidence type="ECO:0000313" key="2">
    <source>
        <dbReference type="EMBL" id="GAY64287.1"/>
    </source>
</evidence>
<feature type="region of interest" description="Disordered" evidence="1">
    <location>
        <begin position="1"/>
        <end position="47"/>
    </location>
</feature>
<protein>
    <submittedName>
        <fullName evidence="2">Uncharacterized protein</fullName>
    </submittedName>
</protein>
<dbReference type="STRING" id="55188.A0A2H5QI30"/>
<comment type="caution">
    <text evidence="2">The sequence shown here is derived from an EMBL/GenBank/DDBJ whole genome shotgun (WGS) entry which is preliminary data.</text>
</comment>
<gene>
    <name evidence="2" type="ORF">CUMW_232350</name>
</gene>
<dbReference type="EMBL" id="BDQV01000401">
    <property type="protein sequence ID" value="GAY64287.1"/>
    <property type="molecule type" value="Genomic_DNA"/>
</dbReference>
<name>A0A2H5QI30_CITUN</name>
<feature type="compositionally biased region" description="Polar residues" evidence="1">
    <location>
        <begin position="18"/>
        <end position="33"/>
    </location>
</feature>
<organism evidence="2 3">
    <name type="scientific">Citrus unshiu</name>
    <name type="common">Satsuma mandarin</name>
    <name type="synonym">Citrus nobilis var. unshiu</name>
    <dbReference type="NCBI Taxonomy" id="55188"/>
    <lineage>
        <taxon>Eukaryota</taxon>
        <taxon>Viridiplantae</taxon>
        <taxon>Streptophyta</taxon>
        <taxon>Embryophyta</taxon>
        <taxon>Tracheophyta</taxon>
        <taxon>Spermatophyta</taxon>
        <taxon>Magnoliopsida</taxon>
        <taxon>eudicotyledons</taxon>
        <taxon>Gunneridae</taxon>
        <taxon>Pentapetalae</taxon>
        <taxon>rosids</taxon>
        <taxon>malvids</taxon>
        <taxon>Sapindales</taxon>
        <taxon>Rutaceae</taxon>
        <taxon>Aurantioideae</taxon>
        <taxon>Citrus</taxon>
    </lineage>
</organism>
<sequence>MSYFANAKWTRTNRRDQAVSTATSANPPYVSSTYRRRHSAGRRRPIAAQESRVSFVAPPHSFGLKVRSSVNLDAYSPPPQLLQILPPKFTIRCSEVGPQIRPNNPKFALVEAACNKEFHY</sequence>
<dbReference type="AlphaFoldDB" id="A0A2H5QI30"/>